<feature type="domain" description="CCHC-type" evidence="2">
    <location>
        <begin position="145"/>
        <end position="158"/>
    </location>
</feature>
<evidence type="ECO:0000256" key="1">
    <source>
        <dbReference type="PROSITE-ProRule" id="PRU00047"/>
    </source>
</evidence>
<dbReference type="PANTHER" id="PTHR33710:SF62">
    <property type="entry name" value="DUF4283 DOMAIN PROTEIN"/>
    <property type="match status" value="1"/>
</dbReference>
<dbReference type="PANTHER" id="PTHR33710">
    <property type="entry name" value="BNAC02G09200D PROTEIN"/>
    <property type="match status" value="1"/>
</dbReference>
<dbReference type="PROSITE" id="PS50158">
    <property type="entry name" value="ZF_CCHC"/>
    <property type="match status" value="1"/>
</dbReference>
<keyword evidence="4" id="KW-1185">Reference proteome</keyword>
<dbReference type="Pfam" id="PF14392">
    <property type="entry name" value="zf-CCHC_4"/>
    <property type="match status" value="1"/>
</dbReference>
<sequence>MFGDQRTGLSSGTWIKIFFPFSSSRPPIKLMCSMKALGPSMALLLRELTGLEQPSEVEFSKARFSVKAMDVPPLKQTSSFAKVLGDNLGMFINYDDSNLYCTADKSVNFQVDVDVTKLLRRGIRAMVQCKPLWITLKYVKLPEFCYGCGRLGHTLKDCETIDLSMDEALLQYDEPFTIEPGTDAFKRKLEDRDKSALSDRKKKGSPDKPQSTLDFFRETFSDCGLHDLGYSSYDYTWWNHRDGDRSVEGRLDRYCASIELSLLFPMAKNVHVDAKLSDHLLIILNLRGEGAKSRRAKRSVNFENMWSLDKDYEDVIKSAWKVDITSSNIEMVEENLDACAKALAHWNSSSFS</sequence>
<keyword evidence="1" id="KW-0479">Metal-binding</keyword>
<accession>A0A9Q1QMU8</accession>
<dbReference type="Gene3D" id="3.60.10.10">
    <property type="entry name" value="Endonuclease/exonuclease/phosphatase"/>
    <property type="match status" value="1"/>
</dbReference>
<evidence type="ECO:0000313" key="3">
    <source>
        <dbReference type="EMBL" id="KAJ8445890.1"/>
    </source>
</evidence>
<dbReference type="InterPro" id="IPR001878">
    <property type="entry name" value="Znf_CCHC"/>
</dbReference>
<dbReference type="InterPro" id="IPR036691">
    <property type="entry name" value="Endo/exonu/phosph_ase_sf"/>
</dbReference>
<dbReference type="EMBL" id="JAKOGI010000069">
    <property type="protein sequence ID" value="KAJ8445890.1"/>
    <property type="molecule type" value="Genomic_DNA"/>
</dbReference>
<comment type="caution">
    <text evidence="3">The sequence shown here is derived from an EMBL/GenBank/DDBJ whole genome shotgun (WGS) entry which is preliminary data.</text>
</comment>
<keyword evidence="1" id="KW-0863">Zinc-finger</keyword>
<dbReference type="OrthoDB" id="1113909at2759"/>
<dbReference type="GO" id="GO:0008270">
    <property type="term" value="F:zinc ion binding"/>
    <property type="evidence" value="ECO:0007669"/>
    <property type="project" value="UniProtKB-KW"/>
</dbReference>
<dbReference type="Proteomes" id="UP001153076">
    <property type="component" value="Unassembled WGS sequence"/>
</dbReference>
<gene>
    <name evidence="3" type="ORF">Cgig2_000202</name>
</gene>
<dbReference type="SUPFAM" id="SSF56219">
    <property type="entry name" value="DNase I-like"/>
    <property type="match status" value="1"/>
</dbReference>
<name>A0A9Q1QMU8_9CARY</name>
<dbReference type="AlphaFoldDB" id="A0A9Q1QMU8"/>
<dbReference type="InterPro" id="IPR025836">
    <property type="entry name" value="Zn_knuckle_CX2CX4HX4C"/>
</dbReference>
<protein>
    <recommendedName>
        <fullName evidence="2">CCHC-type domain-containing protein</fullName>
    </recommendedName>
</protein>
<evidence type="ECO:0000259" key="2">
    <source>
        <dbReference type="PROSITE" id="PS50158"/>
    </source>
</evidence>
<proteinExistence type="predicted"/>
<dbReference type="GO" id="GO:0003676">
    <property type="term" value="F:nucleic acid binding"/>
    <property type="evidence" value="ECO:0007669"/>
    <property type="project" value="InterPro"/>
</dbReference>
<evidence type="ECO:0000313" key="4">
    <source>
        <dbReference type="Proteomes" id="UP001153076"/>
    </source>
</evidence>
<reference evidence="3" key="1">
    <citation type="submission" date="2022-04" db="EMBL/GenBank/DDBJ databases">
        <title>Carnegiea gigantea Genome sequencing and assembly v2.</title>
        <authorList>
            <person name="Copetti D."/>
            <person name="Sanderson M.J."/>
            <person name="Burquez A."/>
            <person name="Wojciechowski M.F."/>
        </authorList>
    </citation>
    <scope>NUCLEOTIDE SEQUENCE</scope>
    <source>
        <strain evidence="3">SGP5-SGP5p</strain>
        <tissue evidence="3">Aerial part</tissue>
    </source>
</reference>
<organism evidence="3 4">
    <name type="scientific">Carnegiea gigantea</name>
    <dbReference type="NCBI Taxonomy" id="171969"/>
    <lineage>
        <taxon>Eukaryota</taxon>
        <taxon>Viridiplantae</taxon>
        <taxon>Streptophyta</taxon>
        <taxon>Embryophyta</taxon>
        <taxon>Tracheophyta</taxon>
        <taxon>Spermatophyta</taxon>
        <taxon>Magnoliopsida</taxon>
        <taxon>eudicotyledons</taxon>
        <taxon>Gunneridae</taxon>
        <taxon>Pentapetalae</taxon>
        <taxon>Caryophyllales</taxon>
        <taxon>Cactineae</taxon>
        <taxon>Cactaceae</taxon>
        <taxon>Cactoideae</taxon>
        <taxon>Echinocereeae</taxon>
        <taxon>Carnegiea</taxon>
    </lineage>
</organism>
<keyword evidence="1" id="KW-0862">Zinc</keyword>